<keyword evidence="3" id="KW-1185">Reference proteome</keyword>
<evidence type="ECO:0000313" key="2">
    <source>
        <dbReference type="EMBL" id="KAH3749730.1"/>
    </source>
</evidence>
<name>A0A9D4DJM1_DREPO</name>
<organism evidence="2 3">
    <name type="scientific">Dreissena polymorpha</name>
    <name type="common">Zebra mussel</name>
    <name type="synonym">Mytilus polymorpha</name>
    <dbReference type="NCBI Taxonomy" id="45954"/>
    <lineage>
        <taxon>Eukaryota</taxon>
        <taxon>Metazoa</taxon>
        <taxon>Spiralia</taxon>
        <taxon>Lophotrochozoa</taxon>
        <taxon>Mollusca</taxon>
        <taxon>Bivalvia</taxon>
        <taxon>Autobranchia</taxon>
        <taxon>Heteroconchia</taxon>
        <taxon>Euheterodonta</taxon>
        <taxon>Imparidentia</taxon>
        <taxon>Neoheterodontei</taxon>
        <taxon>Myida</taxon>
        <taxon>Dreissenoidea</taxon>
        <taxon>Dreissenidae</taxon>
        <taxon>Dreissena</taxon>
    </lineage>
</organism>
<dbReference type="AlphaFoldDB" id="A0A9D4DJM1"/>
<reference evidence="2" key="1">
    <citation type="journal article" date="2019" name="bioRxiv">
        <title>The Genome of the Zebra Mussel, Dreissena polymorpha: A Resource for Invasive Species Research.</title>
        <authorList>
            <person name="McCartney M.A."/>
            <person name="Auch B."/>
            <person name="Kono T."/>
            <person name="Mallez S."/>
            <person name="Zhang Y."/>
            <person name="Obille A."/>
            <person name="Becker A."/>
            <person name="Abrahante J.E."/>
            <person name="Garbe J."/>
            <person name="Badalamenti J.P."/>
            <person name="Herman A."/>
            <person name="Mangelson H."/>
            <person name="Liachko I."/>
            <person name="Sullivan S."/>
            <person name="Sone E.D."/>
            <person name="Koren S."/>
            <person name="Silverstein K.A.T."/>
            <person name="Beckman K.B."/>
            <person name="Gohl D.M."/>
        </authorList>
    </citation>
    <scope>NUCLEOTIDE SEQUENCE</scope>
    <source>
        <strain evidence="2">Duluth1</strain>
        <tissue evidence="2">Whole animal</tissue>
    </source>
</reference>
<feature type="coiled-coil region" evidence="1">
    <location>
        <begin position="33"/>
        <end position="67"/>
    </location>
</feature>
<proteinExistence type="predicted"/>
<sequence length="69" mass="8284">MHWPRKIALGWSLIAVSGFATYYLTVKAVQNKKRDDMKERRKIRKEIEQQDRELEALRRELDEATIPQK</sequence>
<accession>A0A9D4DJM1</accession>
<dbReference type="InterPro" id="IPR031833">
    <property type="entry name" value="DUF4748"/>
</dbReference>
<keyword evidence="1" id="KW-0175">Coiled coil</keyword>
<protein>
    <submittedName>
        <fullName evidence="2">Uncharacterized protein</fullName>
    </submittedName>
</protein>
<reference evidence="2" key="2">
    <citation type="submission" date="2020-11" db="EMBL/GenBank/DDBJ databases">
        <authorList>
            <person name="McCartney M.A."/>
            <person name="Auch B."/>
            <person name="Kono T."/>
            <person name="Mallez S."/>
            <person name="Becker A."/>
            <person name="Gohl D.M."/>
            <person name="Silverstein K.A.T."/>
            <person name="Koren S."/>
            <person name="Bechman K.B."/>
            <person name="Herman A."/>
            <person name="Abrahante J.E."/>
            <person name="Garbe J."/>
        </authorList>
    </citation>
    <scope>NUCLEOTIDE SEQUENCE</scope>
    <source>
        <strain evidence="2">Duluth1</strain>
        <tissue evidence="2">Whole animal</tissue>
    </source>
</reference>
<dbReference type="Proteomes" id="UP000828390">
    <property type="component" value="Unassembled WGS sequence"/>
</dbReference>
<dbReference type="Pfam" id="PF15932">
    <property type="entry name" value="DUF4748"/>
    <property type="match status" value="1"/>
</dbReference>
<gene>
    <name evidence="2" type="ORF">DPMN_184240</name>
</gene>
<dbReference type="EMBL" id="JAIWYP010000010">
    <property type="protein sequence ID" value="KAH3749730.1"/>
    <property type="molecule type" value="Genomic_DNA"/>
</dbReference>
<evidence type="ECO:0000313" key="3">
    <source>
        <dbReference type="Proteomes" id="UP000828390"/>
    </source>
</evidence>
<comment type="caution">
    <text evidence="2">The sequence shown here is derived from an EMBL/GenBank/DDBJ whole genome shotgun (WGS) entry which is preliminary data.</text>
</comment>
<evidence type="ECO:0000256" key="1">
    <source>
        <dbReference type="SAM" id="Coils"/>
    </source>
</evidence>